<evidence type="ECO:0000313" key="4">
    <source>
        <dbReference type="EMBL" id="KAF5393829.1"/>
    </source>
</evidence>
<dbReference type="SUPFAM" id="SSF54495">
    <property type="entry name" value="UBC-like"/>
    <property type="match status" value="1"/>
</dbReference>
<protein>
    <recommendedName>
        <fullName evidence="3">UBC core domain-containing protein</fullName>
    </recommendedName>
</protein>
<dbReference type="InterPro" id="IPR050113">
    <property type="entry name" value="Ub_conjugating_enzyme"/>
</dbReference>
<accession>A0A8H5I2L0</accession>
<dbReference type="EMBL" id="JAACJN010000001">
    <property type="protein sequence ID" value="KAF5393829.1"/>
    <property type="molecule type" value="Genomic_DNA"/>
</dbReference>
<keyword evidence="5" id="KW-1185">Reference proteome</keyword>
<dbReference type="Gene3D" id="3.10.110.10">
    <property type="entry name" value="Ubiquitin Conjugating Enzyme"/>
    <property type="match status" value="1"/>
</dbReference>
<comment type="caution">
    <text evidence="4">The sequence shown here is derived from an EMBL/GenBank/DDBJ whole genome shotgun (WGS) entry which is preliminary data.</text>
</comment>
<dbReference type="PANTHER" id="PTHR24067">
    <property type="entry name" value="UBIQUITIN-CONJUGATING ENZYME E2"/>
    <property type="match status" value="1"/>
</dbReference>
<feature type="domain" description="UBC core" evidence="3">
    <location>
        <begin position="45"/>
        <end position="197"/>
    </location>
</feature>
<gene>
    <name evidence="4" type="ORF">D9757_000034</name>
</gene>
<keyword evidence="1" id="KW-0833">Ubl conjugation pathway</keyword>
<evidence type="ECO:0000256" key="2">
    <source>
        <dbReference type="SAM" id="MobiDB-lite"/>
    </source>
</evidence>
<dbReference type="CDD" id="cd23814">
    <property type="entry name" value="UEV_AKTIP"/>
    <property type="match status" value="1"/>
</dbReference>
<evidence type="ECO:0000259" key="3">
    <source>
        <dbReference type="PROSITE" id="PS50127"/>
    </source>
</evidence>
<sequence>MVSSIAGESGTKCLPVNDMFNPLGPKSSKPAHRSSQPTEPAASPAARAAVALEFASLRSRLHCPLGLYVVPSTETLMIWDAVLFIHQGYYADSVLRFRISFPPNYPDRPPTVQFINQVFHPLISPNGLFSLASQIRDWRPNQHHVFDVLHCVKAAFKRDVLDKIDEADCLNKEAYRLYVFPFPYPMIFPQTCCRRYHESTTSFAALATQTASLSNSPSALYDKDLSKRHGMDFTKLKPKTFKEERERLGLKEWQLN</sequence>
<dbReference type="AlphaFoldDB" id="A0A8H5I2L0"/>
<dbReference type="InterPro" id="IPR016135">
    <property type="entry name" value="UBQ-conjugating_enzyme/RWD"/>
</dbReference>
<reference evidence="4 5" key="1">
    <citation type="journal article" date="2020" name="ISME J.">
        <title>Uncovering the hidden diversity of litter-decomposition mechanisms in mushroom-forming fungi.</title>
        <authorList>
            <person name="Floudas D."/>
            <person name="Bentzer J."/>
            <person name="Ahren D."/>
            <person name="Johansson T."/>
            <person name="Persson P."/>
            <person name="Tunlid A."/>
        </authorList>
    </citation>
    <scope>NUCLEOTIDE SEQUENCE [LARGE SCALE GENOMIC DNA]</scope>
    <source>
        <strain evidence="4 5">CBS 406.79</strain>
    </source>
</reference>
<organism evidence="4 5">
    <name type="scientific">Collybiopsis confluens</name>
    <dbReference type="NCBI Taxonomy" id="2823264"/>
    <lineage>
        <taxon>Eukaryota</taxon>
        <taxon>Fungi</taxon>
        <taxon>Dikarya</taxon>
        <taxon>Basidiomycota</taxon>
        <taxon>Agaricomycotina</taxon>
        <taxon>Agaricomycetes</taxon>
        <taxon>Agaricomycetidae</taxon>
        <taxon>Agaricales</taxon>
        <taxon>Marasmiineae</taxon>
        <taxon>Omphalotaceae</taxon>
        <taxon>Collybiopsis</taxon>
    </lineage>
</organism>
<dbReference type="InterPro" id="IPR000608">
    <property type="entry name" value="UBC"/>
</dbReference>
<evidence type="ECO:0000256" key="1">
    <source>
        <dbReference type="ARBA" id="ARBA00022786"/>
    </source>
</evidence>
<dbReference type="Proteomes" id="UP000518752">
    <property type="component" value="Unassembled WGS sequence"/>
</dbReference>
<dbReference type="PROSITE" id="PS50127">
    <property type="entry name" value="UBC_2"/>
    <property type="match status" value="1"/>
</dbReference>
<name>A0A8H5I2L0_9AGAR</name>
<evidence type="ECO:0000313" key="5">
    <source>
        <dbReference type="Proteomes" id="UP000518752"/>
    </source>
</evidence>
<dbReference type="Pfam" id="PF00179">
    <property type="entry name" value="UQ_con"/>
    <property type="match status" value="1"/>
</dbReference>
<proteinExistence type="predicted"/>
<dbReference type="SMART" id="SM00212">
    <property type="entry name" value="UBCc"/>
    <property type="match status" value="1"/>
</dbReference>
<feature type="region of interest" description="Disordered" evidence="2">
    <location>
        <begin position="24"/>
        <end position="43"/>
    </location>
</feature>
<dbReference type="OrthoDB" id="5596422at2759"/>